<dbReference type="AlphaFoldDB" id="A0A654U2Q2"/>
<evidence type="ECO:0000256" key="1">
    <source>
        <dbReference type="SAM" id="MobiDB-lite"/>
    </source>
</evidence>
<sequence>MTPAPSSAAPPSSEPRMPPAPNAASMIASLEKKPANGGTPIIARYARPKVANVTGRAARRPP</sequence>
<reference evidence="2 3" key="1">
    <citation type="submission" date="2015-03" db="EMBL/GenBank/DDBJ databases">
        <authorList>
            <consortium name="Pathogen Informatics"/>
        </authorList>
    </citation>
    <scope>NUCLEOTIDE SEQUENCE [LARGE SCALE GENOMIC DNA]</scope>
    <source>
        <strain evidence="2 3">C09601061</strain>
    </source>
</reference>
<gene>
    <name evidence="2" type="ORF">ERS007657_02578</name>
</gene>
<dbReference type="EMBL" id="CGCX01001023">
    <property type="protein sequence ID" value="CFR87259.1"/>
    <property type="molecule type" value="Genomic_DNA"/>
</dbReference>
<proteinExistence type="predicted"/>
<dbReference type="Proteomes" id="UP000046680">
    <property type="component" value="Unassembled WGS sequence"/>
</dbReference>
<name>A0A654U2Q2_MYCTX</name>
<evidence type="ECO:0000313" key="2">
    <source>
        <dbReference type="EMBL" id="CFR87259.1"/>
    </source>
</evidence>
<feature type="compositionally biased region" description="Low complexity" evidence="1">
    <location>
        <begin position="1"/>
        <end position="11"/>
    </location>
</feature>
<feature type="region of interest" description="Disordered" evidence="1">
    <location>
        <begin position="1"/>
        <end position="28"/>
    </location>
</feature>
<organism evidence="2 3">
    <name type="scientific">Mycobacterium tuberculosis</name>
    <dbReference type="NCBI Taxonomy" id="1773"/>
    <lineage>
        <taxon>Bacteria</taxon>
        <taxon>Bacillati</taxon>
        <taxon>Actinomycetota</taxon>
        <taxon>Actinomycetes</taxon>
        <taxon>Mycobacteriales</taxon>
        <taxon>Mycobacteriaceae</taxon>
        <taxon>Mycobacterium</taxon>
        <taxon>Mycobacterium tuberculosis complex</taxon>
    </lineage>
</organism>
<protein>
    <submittedName>
        <fullName evidence="2">Uncharacterized protein</fullName>
    </submittedName>
</protein>
<evidence type="ECO:0000313" key="3">
    <source>
        <dbReference type="Proteomes" id="UP000046680"/>
    </source>
</evidence>
<feature type="compositionally biased region" description="Pro residues" evidence="1">
    <location>
        <begin position="12"/>
        <end position="21"/>
    </location>
</feature>
<accession>A0A654U2Q2</accession>